<feature type="transmembrane region" description="Helical" evidence="11">
    <location>
        <begin position="586"/>
        <end position="609"/>
    </location>
</feature>
<feature type="region of interest" description="Disordered" evidence="10">
    <location>
        <begin position="305"/>
        <end position="387"/>
    </location>
</feature>
<keyword evidence="6" id="KW-0915">Sodium</keyword>
<feature type="transmembrane region" description="Helical" evidence="11">
    <location>
        <begin position="109"/>
        <end position="130"/>
    </location>
</feature>
<dbReference type="PANTHER" id="PTHR43562">
    <property type="entry name" value="NAPA-TYPE SODIUM/HYDROGEN ANTIPORTER"/>
    <property type="match status" value="1"/>
</dbReference>
<keyword evidence="9" id="KW-0739">Sodium transport</keyword>
<evidence type="ECO:0000256" key="10">
    <source>
        <dbReference type="SAM" id="MobiDB-lite"/>
    </source>
</evidence>
<feature type="compositionally biased region" description="Basic and acidic residues" evidence="10">
    <location>
        <begin position="472"/>
        <end position="483"/>
    </location>
</feature>
<dbReference type="Pfam" id="PF00999">
    <property type="entry name" value="Na_H_Exchanger"/>
    <property type="match status" value="1"/>
</dbReference>
<feature type="transmembrane region" description="Helical" evidence="11">
    <location>
        <begin position="206"/>
        <end position="228"/>
    </location>
</feature>
<dbReference type="PANTHER" id="PTHR43562:SF3">
    <property type="entry name" value="SODIUM ION_PROTON EXCHANGER (EUROFUNG)"/>
    <property type="match status" value="1"/>
</dbReference>
<evidence type="ECO:0000313" key="13">
    <source>
        <dbReference type="EMBL" id="CAK7212622.1"/>
    </source>
</evidence>
<dbReference type="EMBL" id="CAWUHB010000005">
    <property type="protein sequence ID" value="CAK7212622.1"/>
    <property type="molecule type" value="Genomic_DNA"/>
</dbReference>
<evidence type="ECO:0000259" key="12">
    <source>
        <dbReference type="Pfam" id="PF00999"/>
    </source>
</evidence>
<keyword evidence="5 11" id="KW-1133">Transmembrane helix</keyword>
<evidence type="ECO:0000256" key="2">
    <source>
        <dbReference type="ARBA" id="ARBA00022448"/>
    </source>
</evidence>
<organism evidence="13 14">
    <name type="scientific">Sporothrix curviconia</name>
    <dbReference type="NCBI Taxonomy" id="1260050"/>
    <lineage>
        <taxon>Eukaryota</taxon>
        <taxon>Fungi</taxon>
        <taxon>Dikarya</taxon>
        <taxon>Ascomycota</taxon>
        <taxon>Pezizomycotina</taxon>
        <taxon>Sordariomycetes</taxon>
        <taxon>Sordariomycetidae</taxon>
        <taxon>Ophiostomatales</taxon>
        <taxon>Ophiostomataceae</taxon>
        <taxon>Sporothrix</taxon>
    </lineage>
</organism>
<keyword evidence="7" id="KW-0406">Ion transport</keyword>
<dbReference type="Proteomes" id="UP001642405">
    <property type="component" value="Unassembled WGS sequence"/>
</dbReference>
<evidence type="ECO:0000256" key="1">
    <source>
        <dbReference type="ARBA" id="ARBA00004141"/>
    </source>
</evidence>
<evidence type="ECO:0000256" key="5">
    <source>
        <dbReference type="ARBA" id="ARBA00022989"/>
    </source>
</evidence>
<comment type="subcellular location">
    <subcellularLocation>
        <location evidence="1">Membrane</location>
        <topology evidence="1">Multi-pass membrane protein</topology>
    </subcellularLocation>
</comment>
<dbReference type="InterPro" id="IPR006153">
    <property type="entry name" value="Cation/H_exchanger_TM"/>
</dbReference>
<evidence type="ECO:0000256" key="6">
    <source>
        <dbReference type="ARBA" id="ARBA00023053"/>
    </source>
</evidence>
<reference evidence="13 14" key="1">
    <citation type="submission" date="2024-01" db="EMBL/GenBank/DDBJ databases">
        <authorList>
            <person name="Allen C."/>
            <person name="Tagirdzhanova G."/>
        </authorList>
    </citation>
    <scope>NUCLEOTIDE SEQUENCE [LARGE SCALE GENOMIC DNA]</scope>
</reference>
<feature type="transmembrane region" description="Helical" evidence="11">
    <location>
        <begin position="265"/>
        <end position="288"/>
    </location>
</feature>
<comment type="caution">
    <text evidence="13">The sequence shown here is derived from an EMBL/GenBank/DDBJ whole genome shotgun (WGS) entry which is preliminary data.</text>
</comment>
<accession>A0ABP0AZB1</accession>
<feature type="transmembrane region" description="Helical" evidence="11">
    <location>
        <begin position="166"/>
        <end position="186"/>
    </location>
</feature>
<name>A0ABP0AZB1_9PEZI</name>
<gene>
    <name evidence="13" type="ORF">SCUCBS95973_001526</name>
</gene>
<dbReference type="InterPro" id="IPR038770">
    <property type="entry name" value="Na+/solute_symporter_sf"/>
</dbReference>
<feature type="transmembrane region" description="Helical" evidence="11">
    <location>
        <begin position="136"/>
        <end position="154"/>
    </location>
</feature>
<evidence type="ECO:0000256" key="7">
    <source>
        <dbReference type="ARBA" id="ARBA00023065"/>
    </source>
</evidence>
<feature type="region of interest" description="Disordered" evidence="10">
    <location>
        <begin position="472"/>
        <end position="543"/>
    </location>
</feature>
<feature type="compositionally biased region" description="Low complexity" evidence="10">
    <location>
        <begin position="305"/>
        <end position="338"/>
    </location>
</feature>
<evidence type="ECO:0000256" key="8">
    <source>
        <dbReference type="ARBA" id="ARBA00023136"/>
    </source>
</evidence>
<sequence length="633" mass="65642">MSHSTAAQATAAALTYEEPHIDTVLVQASLLLVLNVANWALDRLLYCGPVGQILVSVAWGTPGSKILSAAAEEVAVQLGYLGLILIVFEGGLSTSLASARANWARSAGVAITGIAAPIGISFVLGPMAGASRLQCFAAGAALCSTSLGTMFTVLRASGLMTTRLGVVLSTAAMLDDVVGLVMVQVIVNLGGGASGTTNDSVSAVTIVRPVLVSVAFGTVAVAACMFVLRPVHKRLALAAWARPGTSASVGGLLQKTETALVLHTLLLFALVAGSSYAGTSNLFAAYIAGAVLSWWDSEGLGGATTATPTTTTTKDTGPSVKASTTTAATSPVRASTPTEGKDISSQAASRLIPPPEPEEAAAVPRQQTGTETPLPPDTEETTAPHNPCSGTAIFEHYYLPALKWVLQPLFFASIGFSIPITRMFSGPVVWRGVVYGVLMCIGKLVCGAWLLRLPAVPRARLFWNKRTKRALDGQKENKGKQTEQVEGGSPRTGTNTGTEGVTTPCEAVLVSGETKMDNSNDNSDNNDDDNTHPHSPHTTPEAPAPFSLYPAAILGLAMVPRGEIGFLISSVAESNGVFGGESQSNVFLVVTWAIVLCTVFGPPAVGLLVRRVKRLSSAQDATSTRNPLGVWGL</sequence>
<evidence type="ECO:0000256" key="4">
    <source>
        <dbReference type="ARBA" id="ARBA00022692"/>
    </source>
</evidence>
<evidence type="ECO:0000256" key="3">
    <source>
        <dbReference type="ARBA" id="ARBA00022449"/>
    </source>
</evidence>
<feature type="transmembrane region" description="Helical" evidence="11">
    <location>
        <begin position="404"/>
        <end position="421"/>
    </location>
</feature>
<keyword evidence="4 11" id="KW-0812">Transmembrane</keyword>
<keyword evidence="2" id="KW-0813">Transport</keyword>
<evidence type="ECO:0000313" key="14">
    <source>
        <dbReference type="Proteomes" id="UP001642405"/>
    </source>
</evidence>
<feature type="compositionally biased region" description="Low complexity" evidence="10">
    <location>
        <begin position="492"/>
        <end position="503"/>
    </location>
</feature>
<keyword evidence="8 11" id="KW-0472">Membrane</keyword>
<feature type="domain" description="Cation/H+ exchanger transmembrane" evidence="12">
    <location>
        <begin position="43"/>
        <end position="294"/>
    </location>
</feature>
<protein>
    <recommendedName>
        <fullName evidence="12">Cation/H+ exchanger transmembrane domain-containing protein</fullName>
    </recommendedName>
</protein>
<keyword evidence="3" id="KW-0050">Antiport</keyword>
<evidence type="ECO:0000256" key="11">
    <source>
        <dbReference type="SAM" id="Phobius"/>
    </source>
</evidence>
<evidence type="ECO:0000256" key="9">
    <source>
        <dbReference type="ARBA" id="ARBA00023201"/>
    </source>
</evidence>
<dbReference type="Gene3D" id="1.20.1530.20">
    <property type="match status" value="3"/>
</dbReference>
<proteinExistence type="predicted"/>
<keyword evidence="14" id="KW-1185">Reference proteome</keyword>
<feature type="transmembrane region" description="Helical" evidence="11">
    <location>
        <begin position="433"/>
        <end position="451"/>
    </location>
</feature>
<feature type="transmembrane region" description="Helical" evidence="11">
    <location>
        <begin position="77"/>
        <end position="97"/>
    </location>
</feature>